<keyword evidence="3" id="KW-1185">Reference proteome</keyword>
<dbReference type="Proteomes" id="UP000557688">
    <property type="component" value="Unassembled WGS sequence"/>
</dbReference>
<dbReference type="Proteomes" id="UP000565205">
    <property type="component" value="Unassembled WGS sequence"/>
</dbReference>
<accession>A0A850NKH5</accession>
<reference evidence="2 4" key="1">
    <citation type="submission" date="2020-06" db="EMBL/GenBank/DDBJ databases">
        <title>Description of novel acetic acid bacteria.</title>
        <authorList>
            <person name="Sombolestani A."/>
        </authorList>
    </citation>
    <scope>NUCLEOTIDE SEQUENCE [LARGE SCALE GENOMIC DNA]</scope>
    <source>
        <strain evidence="2 4">LMG 26838</strain>
    </source>
</reference>
<reference evidence="1 3" key="2">
    <citation type="submission" date="2020-08" db="EMBL/GenBank/DDBJ databases">
        <title>Genomic Encyclopedia of Type Strains, Phase III (KMG-III): the genomes of soil and plant-associated and newly described type strains.</title>
        <authorList>
            <person name="Whitman W."/>
        </authorList>
    </citation>
    <scope>NUCLEOTIDE SEQUENCE [LARGE SCALE GENOMIC DNA]</scope>
    <source>
        <strain evidence="1 3">CECT 8088</strain>
    </source>
</reference>
<sequence>MRAHPYHCIALAETAIVLAVRDSKRAALRSAVRIARDRHCAVTIWRTVARPKPGAVMSPRRATLLIRYDAARAERQKPRS</sequence>
<dbReference type="EMBL" id="JACHXV010000022">
    <property type="protein sequence ID" value="MBB3175218.1"/>
    <property type="molecule type" value="Genomic_DNA"/>
</dbReference>
<dbReference type="AlphaFoldDB" id="A0A850NKH5"/>
<evidence type="ECO:0000313" key="2">
    <source>
        <dbReference type="EMBL" id="NVN28979.1"/>
    </source>
</evidence>
<name>A0A850NKH5_9PROT</name>
<dbReference type="EMBL" id="JABXXQ010000007">
    <property type="protein sequence ID" value="NVN28979.1"/>
    <property type="molecule type" value="Genomic_DNA"/>
</dbReference>
<organism evidence="2 4">
    <name type="scientific">Endobacter medicaginis</name>
    <dbReference type="NCBI Taxonomy" id="1181271"/>
    <lineage>
        <taxon>Bacteria</taxon>
        <taxon>Pseudomonadati</taxon>
        <taxon>Pseudomonadota</taxon>
        <taxon>Alphaproteobacteria</taxon>
        <taxon>Acetobacterales</taxon>
        <taxon>Acetobacteraceae</taxon>
        <taxon>Endobacter</taxon>
    </lineage>
</organism>
<comment type="caution">
    <text evidence="2">The sequence shown here is derived from an EMBL/GenBank/DDBJ whole genome shotgun (WGS) entry which is preliminary data.</text>
</comment>
<evidence type="ECO:0000313" key="1">
    <source>
        <dbReference type="EMBL" id="MBB3175218.1"/>
    </source>
</evidence>
<evidence type="ECO:0000313" key="4">
    <source>
        <dbReference type="Proteomes" id="UP000565205"/>
    </source>
</evidence>
<gene>
    <name evidence="1" type="ORF">FHR90_003072</name>
    <name evidence="2" type="ORF">HUK83_01270</name>
</gene>
<dbReference type="RefSeq" id="WP_176621710.1">
    <property type="nucleotide sequence ID" value="NZ_JABXXQ010000007.1"/>
</dbReference>
<evidence type="ECO:0000313" key="3">
    <source>
        <dbReference type="Proteomes" id="UP000557688"/>
    </source>
</evidence>
<protein>
    <submittedName>
        <fullName evidence="2">Uncharacterized protein</fullName>
    </submittedName>
</protein>
<proteinExistence type="predicted"/>